<dbReference type="GO" id="GO:0005615">
    <property type="term" value="C:extracellular space"/>
    <property type="evidence" value="ECO:0007669"/>
    <property type="project" value="TreeGrafter"/>
</dbReference>
<dbReference type="Pfam" id="PF00379">
    <property type="entry name" value="Chitin_bind_4"/>
    <property type="match status" value="1"/>
</dbReference>
<feature type="chain" id="PRO_5040109925" evidence="4">
    <location>
        <begin position="17"/>
        <end position="198"/>
    </location>
</feature>
<accession>A0A9N9X405</accession>
<organism evidence="5 6">
    <name type="scientific">Diabrotica balteata</name>
    <name type="common">Banded cucumber beetle</name>
    <dbReference type="NCBI Taxonomy" id="107213"/>
    <lineage>
        <taxon>Eukaryota</taxon>
        <taxon>Metazoa</taxon>
        <taxon>Ecdysozoa</taxon>
        <taxon>Arthropoda</taxon>
        <taxon>Hexapoda</taxon>
        <taxon>Insecta</taxon>
        <taxon>Pterygota</taxon>
        <taxon>Neoptera</taxon>
        <taxon>Endopterygota</taxon>
        <taxon>Coleoptera</taxon>
        <taxon>Polyphaga</taxon>
        <taxon>Cucujiformia</taxon>
        <taxon>Chrysomeloidea</taxon>
        <taxon>Chrysomelidae</taxon>
        <taxon>Galerucinae</taxon>
        <taxon>Diabroticina</taxon>
        <taxon>Diabroticites</taxon>
        <taxon>Diabrotica</taxon>
    </lineage>
</organism>
<evidence type="ECO:0000313" key="6">
    <source>
        <dbReference type="Proteomes" id="UP001153709"/>
    </source>
</evidence>
<keyword evidence="6" id="KW-1185">Reference proteome</keyword>
<gene>
    <name evidence="5" type="ORF">DIABBA_LOCUS533</name>
</gene>
<dbReference type="Proteomes" id="UP001153709">
    <property type="component" value="Chromosome 1"/>
</dbReference>
<reference evidence="5" key="1">
    <citation type="submission" date="2022-01" db="EMBL/GenBank/DDBJ databases">
        <authorList>
            <person name="King R."/>
        </authorList>
    </citation>
    <scope>NUCLEOTIDE SEQUENCE</scope>
</reference>
<feature type="signal peptide" evidence="4">
    <location>
        <begin position="1"/>
        <end position="16"/>
    </location>
</feature>
<evidence type="ECO:0000256" key="1">
    <source>
        <dbReference type="ARBA" id="ARBA00022460"/>
    </source>
</evidence>
<dbReference type="PROSITE" id="PS51155">
    <property type="entry name" value="CHIT_BIND_RR_2"/>
    <property type="match status" value="1"/>
</dbReference>
<name>A0A9N9X405_DIABA</name>
<evidence type="ECO:0000256" key="4">
    <source>
        <dbReference type="SAM" id="SignalP"/>
    </source>
</evidence>
<evidence type="ECO:0000256" key="2">
    <source>
        <dbReference type="PROSITE-ProRule" id="PRU00497"/>
    </source>
</evidence>
<dbReference type="OrthoDB" id="6427684at2759"/>
<keyword evidence="1 2" id="KW-0193">Cuticle</keyword>
<dbReference type="PANTHER" id="PTHR12236">
    <property type="entry name" value="STRUCTURAL CONTITUENT OF CUTICLE"/>
    <property type="match status" value="1"/>
</dbReference>
<keyword evidence="4" id="KW-0732">Signal</keyword>
<dbReference type="InterPro" id="IPR051217">
    <property type="entry name" value="Insect_Cuticle_Struc_Prot"/>
</dbReference>
<dbReference type="AlphaFoldDB" id="A0A9N9X405"/>
<evidence type="ECO:0000256" key="3">
    <source>
        <dbReference type="SAM" id="MobiDB-lite"/>
    </source>
</evidence>
<dbReference type="GO" id="GO:0042302">
    <property type="term" value="F:structural constituent of cuticle"/>
    <property type="evidence" value="ECO:0007669"/>
    <property type="project" value="UniProtKB-UniRule"/>
</dbReference>
<dbReference type="EMBL" id="OU898276">
    <property type="protein sequence ID" value="CAG9826416.1"/>
    <property type="molecule type" value="Genomic_DNA"/>
</dbReference>
<proteinExistence type="predicted"/>
<feature type="region of interest" description="Disordered" evidence="3">
    <location>
        <begin position="44"/>
        <end position="64"/>
    </location>
</feature>
<dbReference type="PANTHER" id="PTHR12236:SF80">
    <property type="entry name" value="CUTICULAR PROTEIN 62BC, ISOFORM A"/>
    <property type="match status" value="1"/>
</dbReference>
<sequence length="198" mass="21954">MNTVIVLFSLVAITCAAPQYLDHSSGGDLGGHKALSYQIIGLSRGSEDHEEEHEERGYGGHGGNLGGGHQVVLLGGYGHDNKQEEYGGNSYGYEIKSGYGKHDDSIGFTGSDFKTPVDVHHEKEIHIKANPEYHYDFHVADHKNKDYKSKTESREGDKVKGSYSLLEPDHKTVRVVDYVSDKKLGFIAKVSYRKQHGY</sequence>
<evidence type="ECO:0000313" key="5">
    <source>
        <dbReference type="EMBL" id="CAG9826416.1"/>
    </source>
</evidence>
<dbReference type="InterPro" id="IPR000618">
    <property type="entry name" value="Insect_cuticle"/>
</dbReference>
<dbReference type="GO" id="GO:0031012">
    <property type="term" value="C:extracellular matrix"/>
    <property type="evidence" value="ECO:0007669"/>
    <property type="project" value="TreeGrafter"/>
</dbReference>
<protein>
    <submittedName>
        <fullName evidence="5">Uncharacterized protein</fullName>
    </submittedName>
</protein>